<feature type="region of interest" description="Disordered" evidence="5">
    <location>
        <begin position="24"/>
        <end position="74"/>
    </location>
</feature>
<evidence type="ECO:0000256" key="4">
    <source>
        <dbReference type="RuleBase" id="RU004020"/>
    </source>
</evidence>
<dbReference type="GO" id="GO:0005634">
    <property type="term" value="C:nucleus"/>
    <property type="evidence" value="ECO:0007669"/>
    <property type="project" value="UniProtKB-SubCell"/>
</dbReference>
<protein>
    <recommendedName>
        <fullName evidence="6">HSF-type DNA-binding domain-containing protein</fullName>
    </recommendedName>
</protein>
<comment type="subcellular location">
    <subcellularLocation>
        <location evidence="1">Nucleus</location>
    </subcellularLocation>
</comment>
<dbReference type="SMART" id="SM00415">
    <property type="entry name" value="HSF"/>
    <property type="match status" value="1"/>
</dbReference>
<dbReference type="PANTHER" id="PTHR10015:SF206">
    <property type="entry name" value="HSF-TYPE DNA-BINDING DOMAIN-CONTAINING PROTEIN"/>
    <property type="match status" value="1"/>
</dbReference>
<organism evidence="7 8">
    <name type="scientific">Cyclostephanos tholiformis</name>
    <dbReference type="NCBI Taxonomy" id="382380"/>
    <lineage>
        <taxon>Eukaryota</taxon>
        <taxon>Sar</taxon>
        <taxon>Stramenopiles</taxon>
        <taxon>Ochrophyta</taxon>
        <taxon>Bacillariophyta</taxon>
        <taxon>Coscinodiscophyceae</taxon>
        <taxon>Thalassiosirophycidae</taxon>
        <taxon>Stephanodiscales</taxon>
        <taxon>Stephanodiscaceae</taxon>
        <taxon>Cyclostephanos</taxon>
    </lineage>
</organism>
<dbReference type="PANTHER" id="PTHR10015">
    <property type="entry name" value="HEAT SHOCK TRANSCRIPTION FACTOR"/>
    <property type="match status" value="1"/>
</dbReference>
<name>A0ABD3RQB7_9STRA</name>
<evidence type="ECO:0000256" key="2">
    <source>
        <dbReference type="ARBA" id="ARBA00023125"/>
    </source>
</evidence>
<feature type="non-terminal residue" evidence="7">
    <location>
        <position position="474"/>
    </location>
</feature>
<sequence length="474" mass="52257">MKKEEAKEELAVNGDVKEEVKGAEAAAVEAGDEPKVHASAKGCNSSPDDDKVAPTMKEEQEHAPNSTPRMMDPDEDTYVYRDFSAVPPPTMSEVGSLHPQSLQAQKLPAKLASMLADHELTSVIVWSPHGRSWRVLNRDMFAEHALPRYFGHKNYASFVRIVNAWGFRRITRGPDRDCYYHELFLRGRPDLHMRMKRLSTCHRKTPVHKEDKCPDFYELSKTNPLPDVFIQGGRISMGGMMPNMGLRPVNVPGQFSQFSRLGMPPLGTVGPLGAPMGNINEQVLTLLTNDAAARSMNAGVLTSIASAAGNSGGQPSLPRLAQLQRDNEELRRRIMEMENMQAQQGGMALGGHQASSNMTGAGNSTATGGGGNEMLGRELERMQRDFMMRSNTPMNNSLNNSYPSFGAHGNPGGMSTYSRDEMILHAMRMENQMGYHQQSAQGGSSTSAAGDDKRKAMIDMFAKQQQQQQQEEEE</sequence>
<feature type="compositionally biased region" description="Low complexity" evidence="5">
    <location>
        <begin position="437"/>
        <end position="449"/>
    </location>
</feature>
<comment type="caution">
    <text evidence="7">The sequence shown here is derived from an EMBL/GenBank/DDBJ whole genome shotgun (WGS) entry which is preliminary data.</text>
</comment>
<feature type="compositionally biased region" description="Basic and acidic residues" evidence="5">
    <location>
        <begin position="48"/>
        <end position="62"/>
    </location>
</feature>
<evidence type="ECO:0000256" key="1">
    <source>
        <dbReference type="ARBA" id="ARBA00004123"/>
    </source>
</evidence>
<keyword evidence="8" id="KW-1185">Reference proteome</keyword>
<dbReference type="EMBL" id="JALLPB020000372">
    <property type="protein sequence ID" value="KAL3809820.1"/>
    <property type="molecule type" value="Genomic_DNA"/>
</dbReference>
<keyword evidence="3" id="KW-0539">Nucleus</keyword>
<evidence type="ECO:0000313" key="7">
    <source>
        <dbReference type="EMBL" id="KAL3809820.1"/>
    </source>
</evidence>
<dbReference type="FunFam" id="1.10.10.10:FF:000479">
    <property type="entry name" value="Predicted protein"/>
    <property type="match status" value="1"/>
</dbReference>
<comment type="similarity">
    <text evidence="4">Belongs to the HSF family.</text>
</comment>
<dbReference type="PRINTS" id="PR00056">
    <property type="entry name" value="HSFDOMAIN"/>
</dbReference>
<accession>A0ABD3RQB7</accession>
<dbReference type="InterPro" id="IPR036390">
    <property type="entry name" value="WH_DNA-bd_sf"/>
</dbReference>
<feature type="region of interest" description="Disordered" evidence="5">
    <location>
        <begin position="434"/>
        <end position="474"/>
    </location>
</feature>
<dbReference type="GO" id="GO:0003677">
    <property type="term" value="F:DNA binding"/>
    <property type="evidence" value="ECO:0007669"/>
    <property type="project" value="UniProtKB-KW"/>
</dbReference>
<dbReference type="SUPFAM" id="SSF46785">
    <property type="entry name" value="Winged helix' DNA-binding domain"/>
    <property type="match status" value="1"/>
</dbReference>
<dbReference type="InterPro" id="IPR036388">
    <property type="entry name" value="WH-like_DNA-bd_sf"/>
</dbReference>
<proteinExistence type="inferred from homology"/>
<reference evidence="7 8" key="1">
    <citation type="submission" date="2024-10" db="EMBL/GenBank/DDBJ databases">
        <title>Updated reference genomes for cyclostephanoid diatoms.</title>
        <authorList>
            <person name="Roberts W.R."/>
            <person name="Alverson A.J."/>
        </authorList>
    </citation>
    <scope>NUCLEOTIDE SEQUENCE [LARGE SCALE GENOMIC DNA]</scope>
    <source>
        <strain evidence="7 8">AJA228-03</strain>
    </source>
</reference>
<gene>
    <name evidence="7" type="ORF">ACHAXA_002390</name>
</gene>
<dbReference type="InterPro" id="IPR000232">
    <property type="entry name" value="HSF_DNA-bd"/>
</dbReference>
<evidence type="ECO:0000256" key="3">
    <source>
        <dbReference type="ARBA" id="ARBA00023242"/>
    </source>
</evidence>
<evidence type="ECO:0000259" key="6">
    <source>
        <dbReference type="SMART" id="SM00415"/>
    </source>
</evidence>
<feature type="compositionally biased region" description="Low complexity" evidence="5">
    <location>
        <begin position="464"/>
        <end position="474"/>
    </location>
</feature>
<dbReference type="AlphaFoldDB" id="A0ABD3RQB7"/>
<dbReference type="Gene3D" id="1.10.10.10">
    <property type="entry name" value="Winged helix-like DNA-binding domain superfamily/Winged helix DNA-binding domain"/>
    <property type="match status" value="1"/>
</dbReference>
<evidence type="ECO:0000256" key="5">
    <source>
        <dbReference type="SAM" id="MobiDB-lite"/>
    </source>
</evidence>
<keyword evidence="2" id="KW-0238">DNA-binding</keyword>
<feature type="domain" description="HSF-type DNA-binding" evidence="6">
    <location>
        <begin position="106"/>
        <end position="198"/>
    </location>
</feature>
<dbReference type="Pfam" id="PF00447">
    <property type="entry name" value="HSF_DNA-bind"/>
    <property type="match status" value="1"/>
</dbReference>
<evidence type="ECO:0000313" key="8">
    <source>
        <dbReference type="Proteomes" id="UP001530377"/>
    </source>
</evidence>
<dbReference type="Proteomes" id="UP001530377">
    <property type="component" value="Unassembled WGS sequence"/>
</dbReference>